<dbReference type="AlphaFoldDB" id="A0A0F9QRH8"/>
<feature type="coiled-coil region" evidence="1">
    <location>
        <begin position="39"/>
        <end position="143"/>
    </location>
</feature>
<name>A0A0F9QRH8_9ZZZZ</name>
<protein>
    <submittedName>
        <fullName evidence="2">Uncharacterized protein</fullName>
    </submittedName>
</protein>
<gene>
    <name evidence="2" type="ORF">LCGC14_0668910</name>
</gene>
<keyword evidence="1" id="KW-0175">Coiled coil</keyword>
<sequence>MADKQEEREEDEDKSIVDALSTLGWVEEKEDDKDLLESDQDIEEQLKFFKEDNKRLINEMNEKLQLITRLEITVKDLSDKVGDKSDNDQAIQKLYETIESKNDDIEYLNAQFEEETNKSKRIINDQVQRIKELSLKVEESQLDQTDLVGQKDVQIKDLNEQLKYLEGDTIQKTKFQKLEVLLEKKDEIITEKEKMIFALENSLKTANQRTQEVQQQLETFSLVKKDLDRKTERNKELTIQNDQLKQKNNTNTEIINRLERNLEEAHKKYGNITGKFELELGSLRNLIDSKDEDIKEIKEKYENIKIELKKNKQAEEKILSEIQNIKDEKLKIETELEDKIKEVIELKKRIKLMRRDMRKA</sequence>
<feature type="coiled-coil region" evidence="1">
    <location>
        <begin position="189"/>
        <end position="356"/>
    </location>
</feature>
<organism evidence="2">
    <name type="scientific">marine sediment metagenome</name>
    <dbReference type="NCBI Taxonomy" id="412755"/>
    <lineage>
        <taxon>unclassified sequences</taxon>
        <taxon>metagenomes</taxon>
        <taxon>ecological metagenomes</taxon>
    </lineage>
</organism>
<accession>A0A0F9QRH8</accession>
<proteinExistence type="predicted"/>
<evidence type="ECO:0000256" key="1">
    <source>
        <dbReference type="SAM" id="Coils"/>
    </source>
</evidence>
<evidence type="ECO:0000313" key="2">
    <source>
        <dbReference type="EMBL" id="KKN46840.1"/>
    </source>
</evidence>
<reference evidence="2" key="1">
    <citation type="journal article" date="2015" name="Nature">
        <title>Complex archaea that bridge the gap between prokaryotes and eukaryotes.</title>
        <authorList>
            <person name="Spang A."/>
            <person name="Saw J.H."/>
            <person name="Jorgensen S.L."/>
            <person name="Zaremba-Niedzwiedzka K."/>
            <person name="Martijn J."/>
            <person name="Lind A.E."/>
            <person name="van Eijk R."/>
            <person name="Schleper C."/>
            <person name="Guy L."/>
            <person name="Ettema T.J."/>
        </authorList>
    </citation>
    <scope>NUCLEOTIDE SEQUENCE</scope>
</reference>
<dbReference type="EMBL" id="LAZR01001309">
    <property type="protein sequence ID" value="KKN46840.1"/>
    <property type="molecule type" value="Genomic_DNA"/>
</dbReference>
<comment type="caution">
    <text evidence="2">The sequence shown here is derived from an EMBL/GenBank/DDBJ whole genome shotgun (WGS) entry which is preliminary data.</text>
</comment>